<feature type="region of interest" description="Disordered" evidence="1">
    <location>
        <begin position="123"/>
        <end position="195"/>
    </location>
</feature>
<feature type="compositionally biased region" description="Polar residues" evidence="1">
    <location>
        <begin position="139"/>
        <end position="158"/>
    </location>
</feature>
<evidence type="ECO:0000313" key="2">
    <source>
        <dbReference type="EMBL" id="CAK9028551.1"/>
    </source>
</evidence>
<proteinExistence type="predicted"/>
<protein>
    <submittedName>
        <fullName evidence="2">Uncharacterized protein</fullName>
    </submittedName>
</protein>
<gene>
    <name evidence="2" type="ORF">CCMP2556_LOCUS17150</name>
</gene>
<name>A0ABP0KPK7_9DINO</name>
<sequence length="274" mass="29895">MAAVQQHPFLGIRLQAERPRECKEKLTATGFAKEGRSAEAEWTGEAAEHRKMYAAIRQGLPAEHWRRRFEETQKELLALQHEAIAQQQLFEEEQRQAAAEEAALRMELAKVTGAVTALRELHQAKSRHEQIRSEPCQPSGPSQDTGSNQRSRRPSNAISKPVRTAANASAGRSSELHRRGSMHFSSTTASGTPSRRASVQLGFVHGGPMAPSLIGPIAATPKCNSPGVASTAASSKVSVVQDSIPEVVVQESGYIPQDAWPKHWQPTNFPPASF</sequence>
<accession>A0ABP0KPK7</accession>
<organism evidence="2 3">
    <name type="scientific">Durusdinium trenchii</name>
    <dbReference type="NCBI Taxonomy" id="1381693"/>
    <lineage>
        <taxon>Eukaryota</taxon>
        <taxon>Sar</taxon>
        <taxon>Alveolata</taxon>
        <taxon>Dinophyceae</taxon>
        <taxon>Suessiales</taxon>
        <taxon>Symbiodiniaceae</taxon>
        <taxon>Durusdinium</taxon>
    </lineage>
</organism>
<dbReference type="EMBL" id="CAXAMN010009413">
    <property type="protein sequence ID" value="CAK9028551.1"/>
    <property type="molecule type" value="Genomic_DNA"/>
</dbReference>
<dbReference type="Proteomes" id="UP001642484">
    <property type="component" value="Unassembled WGS sequence"/>
</dbReference>
<keyword evidence="3" id="KW-1185">Reference proteome</keyword>
<comment type="caution">
    <text evidence="2">The sequence shown here is derived from an EMBL/GenBank/DDBJ whole genome shotgun (WGS) entry which is preliminary data.</text>
</comment>
<feature type="compositionally biased region" description="Polar residues" evidence="1">
    <location>
        <begin position="183"/>
        <end position="195"/>
    </location>
</feature>
<evidence type="ECO:0000313" key="3">
    <source>
        <dbReference type="Proteomes" id="UP001642484"/>
    </source>
</evidence>
<feature type="compositionally biased region" description="Basic and acidic residues" evidence="1">
    <location>
        <begin position="123"/>
        <end position="132"/>
    </location>
</feature>
<reference evidence="2 3" key="1">
    <citation type="submission" date="2024-02" db="EMBL/GenBank/DDBJ databases">
        <authorList>
            <person name="Chen Y."/>
            <person name="Shah S."/>
            <person name="Dougan E. K."/>
            <person name="Thang M."/>
            <person name="Chan C."/>
        </authorList>
    </citation>
    <scope>NUCLEOTIDE SEQUENCE [LARGE SCALE GENOMIC DNA]</scope>
</reference>
<evidence type="ECO:0000256" key="1">
    <source>
        <dbReference type="SAM" id="MobiDB-lite"/>
    </source>
</evidence>